<organism evidence="2 3">
    <name type="scientific">Neorhizobium huautlense</name>
    <dbReference type="NCBI Taxonomy" id="67774"/>
    <lineage>
        <taxon>Bacteria</taxon>
        <taxon>Pseudomonadati</taxon>
        <taxon>Pseudomonadota</taxon>
        <taxon>Alphaproteobacteria</taxon>
        <taxon>Hyphomicrobiales</taxon>
        <taxon>Rhizobiaceae</taxon>
        <taxon>Rhizobium/Agrobacterium group</taxon>
        <taxon>Neorhizobium</taxon>
    </lineage>
</organism>
<proteinExistence type="predicted"/>
<evidence type="ECO:0000313" key="3">
    <source>
        <dbReference type="Proteomes" id="UP001241472"/>
    </source>
</evidence>
<sequence>MQKPQPDFETVLDSMTAPADALVVPAPFPIDRLQLDLVDRMEDIEADWRRLEALPQNSLHHAYDWCKAWHQAQQTPLLLVRGRIDGRTVMILPLEAARENGAVIARFIAIRFNNYNTGLLDEDFRFLDAEALQGLRIKLAMLLKGKADLVTLGTMPLLWRDIAHPFTGLYAIEDANHTFQMPLLSSFEQALAQVNAKRRRKKFRVQERRLLERGGYEHVIATTDREKQDILSLFFQQKAARFKQHGLPDVFRPAEIKTFFRNLIAVQPNGHDIPLELHAIRLKGEDDGKIAAISGLSRKGDHVICQFGSIDDTLAPEASPGELLFWLMIKRASEQGVAIFDFGIGDQLYKRSWCTVETVTHQLLLPITVRGWLMMVMLAARTRAKVAIKKRPPLYRFIQKIRRRGQAPQPAPAEND</sequence>
<comment type="caution">
    <text evidence="2">The sequence shown here is derived from an EMBL/GenBank/DDBJ whole genome shotgun (WGS) entry which is preliminary data.</text>
</comment>
<dbReference type="RefSeq" id="WP_306839603.1">
    <property type="nucleotide sequence ID" value="NZ_JAUSRF010000023.1"/>
</dbReference>
<name>A0ABT9Q0I0_9HYPH</name>
<gene>
    <name evidence="2" type="ORF">J2T09_004998</name>
</gene>
<reference evidence="2 3" key="1">
    <citation type="submission" date="2023-07" db="EMBL/GenBank/DDBJ databases">
        <title>Sorghum-associated microbial communities from plants grown in Nebraska, USA.</title>
        <authorList>
            <person name="Schachtman D."/>
        </authorList>
    </citation>
    <scope>NUCLEOTIDE SEQUENCE [LARGE SCALE GENOMIC DNA]</scope>
    <source>
        <strain evidence="2 3">DS1307</strain>
    </source>
</reference>
<keyword evidence="3" id="KW-1185">Reference proteome</keyword>
<dbReference type="SUPFAM" id="SSF55729">
    <property type="entry name" value="Acyl-CoA N-acyltransferases (Nat)"/>
    <property type="match status" value="1"/>
</dbReference>
<feature type="domain" description="BioF2-like acetyltransferase" evidence="1">
    <location>
        <begin position="197"/>
        <end position="351"/>
    </location>
</feature>
<dbReference type="InterPro" id="IPR038740">
    <property type="entry name" value="BioF2-like_GNAT_dom"/>
</dbReference>
<dbReference type="EMBL" id="JAUSRF010000023">
    <property type="protein sequence ID" value="MDP9840218.1"/>
    <property type="molecule type" value="Genomic_DNA"/>
</dbReference>
<dbReference type="Proteomes" id="UP001241472">
    <property type="component" value="Unassembled WGS sequence"/>
</dbReference>
<accession>A0ABT9Q0I0</accession>
<dbReference type="Gene3D" id="3.40.630.30">
    <property type="match status" value="1"/>
</dbReference>
<protein>
    <submittedName>
        <fullName evidence="2">CelD/BcsL family acetyltransferase involved in cellulose biosynthesis</fullName>
    </submittedName>
</protein>
<evidence type="ECO:0000313" key="2">
    <source>
        <dbReference type="EMBL" id="MDP9840218.1"/>
    </source>
</evidence>
<evidence type="ECO:0000259" key="1">
    <source>
        <dbReference type="Pfam" id="PF13480"/>
    </source>
</evidence>
<dbReference type="Pfam" id="PF13480">
    <property type="entry name" value="Acetyltransf_6"/>
    <property type="match status" value="1"/>
</dbReference>
<dbReference type="InterPro" id="IPR016181">
    <property type="entry name" value="Acyl_CoA_acyltransferase"/>
</dbReference>